<dbReference type="SUPFAM" id="SSF48208">
    <property type="entry name" value="Six-hairpin glycosidases"/>
    <property type="match status" value="1"/>
</dbReference>
<evidence type="ECO:0000313" key="3">
    <source>
        <dbReference type="EMBL" id="QWG05920.1"/>
    </source>
</evidence>
<protein>
    <submittedName>
        <fullName evidence="3">Thioredoxin domain-containing protein</fullName>
    </submittedName>
</protein>
<feature type="signal peptide" evidence="1">
    <location>
        <begin position="1"/>
        <end position="24"/>
    </location>
</feature>
<dbReference type="InterPro" id="IPR036249">
    <property type="entry name" value="Thioredoxin-like_sf"/>
</dbReference>
<dbReference type="Gene3D" id="1.50.10.20">
    <property type="match status" value="2"/>
</dbReference>
<evidence type="ECO:0000313" key="4">
    <source>
        <dbReference type="Proteomes" id="UP000682802"/>
    </source>
</evidence>
<feature type="domain" description="Spermatogenesis-associated protein 20-like TRX" evidence="2">
    <location>
        <begin position="30"/>
        <end position="184"/>
    </location>
</feature>
<dbReference type="Gene3D" id="3.40.30.10">
    <property type="entry name" value="Glutaredoxin"/>
    <property type="match status" value="1"/>
</dbReference>
<dbReference type="PANTHER" id="PTHR42899:SF1">
    <property type="entry name" value="SPERMATOGENESIS-ASSOCIATED PROTEIN 20"/>
    <property type="match status" value="1"/>
</dbReference>
<accession>A0ABX8GQS2</accession>
<dbReference type="InterPro" id="IPR024705">
    <property type="entry name" value="Ssp411"/>
</dbReference>
<dbReference type="PROSITE" id="PS51257">
    <property type="entry name" value="PROKAR_LIPOPROTEIN"/>
    <property type="match status" value="1"/>
</dbReference>
<dbReference type="Proteomes" id="UP000682802">
    <property type="component" value="Chromosome 1"/>
</dbReference>
<feature type="chain" id="PRO_5046209063" evidence="1">
    <location>
        <begin position="25"/>
        <end position="699"/>
    </location>
</feature>
<dbReference type="InterPro" id="IPR004879">
    <property type="entry name" value="Ssp411-like_TRX"/>
</dbReference>
<dbReference type="EMBL" id="CP076128">
    <property type="protein sequence ID" value="QWG05920.1"/>
    <property type="molecule type" value="Genomic_DNA"/>
</dbReference>
<dbReference type="RefSeq" id="WP_144073349.1">
    <property type="nucleotide sequence ID" value="NZ_CP076128.1"/>
</dbReference>
<reference evidence="3 4" key="1">
    <citation type="submission" date="2021-05" db="EMBL/GenBank/DDBJ databases">
        <title>Comparative genomic studies on the polysaccharide-degrading batcterial strains of the Flammeovirga genus.</title>
        <authorList>
            <person name="Zewei F."/>
            <person name="Zheng Z."/>
            <person name="Yu L."/>
            <person name="Ruyue G."/>
            <person name="Yanhong M."/>
            <person name="Yuanyuan C."/>
            <person name="Jingyan G."/>
            <person name="Wenjun H."/>
        </authorList>
    </citation>
    <scope>NUCLEOTIDE SEQUENCE [LARGE SCALE GENOMIC DNA]</scope>
    <source>
        <strain evidence="3 4">YS10</strain>
    </source>
</reference>
<organism evidence="3 4">
    <name type="scientific">Flammeovirga kamogawensis</name>
    <dbReference type="NCBI Taxonomy" id="373891"/>
    <lineage>
        <taxon>Bacteria</taxon>
        <taxon>Pseudomonadati</taxon>
        <taxon>Bacteroidota</taxon>
        <taxon>Cytophagia</taxon>
        <taxon>Cytophagales</taxon>
        <taxon>Flammeovirgaceae</taxon>
        <taxon>Flammeovirga</taxon>
    </lineage>
</organism>
<gene>
    <name evidence="3" type="ORF">KM029_11125</name>
</gene>
<proteinExistence type="predicted"/>
<keyword evidence="1" id="KW-0732">Signal</keyword>
<dbReference type="PANTHER" id="PTHR42899">
    <property type="entry name" value="SPERMATOGENESIS-ASSOCIATED PROTEIN 20"/>
    <property type="match status" value="1"/>
</dbReference>
<name>A0ABX8GQS2_9BACT</name>
<dbReference type="InterPro" id="IPR008928">
    <property type="entry name" value="6-hairpin_glycosidase_sf"/>
</dbReference>
<sequence>MNKVTLYYLLIFVAIFFSCNPAPSQQKFSNHLINESSPYLKQHAHNPVNWYPWGEEALKRAKEENKPILISIGYSSCHWCHVMEHESFEDTAVARVMNENFITIKIDREERPDIDQIYMDAIHAMGQQGGWPLNVFLTPDKEPFYGGTYFPKDQWVDLLTQVSNAYKLQPNKIKKSATALKEHIAKSELKRYDLGKENNQFPLQKLETAYKELSKGFDHKDGGFNKSPKFPMPKLYEFLLQYNHVTNDKEALDHTLFTLDKIKNGGIYDQIGGGFSRYSVDAKWFAPHFEKMLYDNGQLLSLYANAYRITKDNAYKKIISETIQFLKREMLNKNGGFYAALDADSDGEEGKYYVWTYQELQKCIPKDQFSLFASYYNIEKKGNWEHGNNILYKKVNDKTFIATHSLDSNTFEKLTIQWKKNLLRNREYRIKPGLDNKIISGWNGLALKGICDAYSATNEKEFLDLALKNATFIKEKMILKDYQLLRTYDTTKKINGYLEDYAAVIDGFISLYQITFDEKWLTTAIGLTEYTNSHFYDEKEKMFFYTDKSSEKLITKKKELFDNVIPSSNSMMATNLFILGHILGDEKYIERSDQMLAIMNDLMIKNIQFSSYWAALYISHIKPTVEIAIVGKQSLNYAQEIASNYYPNKVILGTKNHSGLALLKERSAINGKTTLYVCRNKTCNLPVFKIDKAWEEIIE</sequence>
<keyword evidence="4" id="KW-1185">Reference proteome</keyword>
<evidence type="ECO:0000256" key="1">
    <source>
        <dbReference type="SAM" id="SignalP"/>
    </source>
</evidence>
<dbReference type="SUPFAM" id="SSF52833">
    <property type="entry name" value="Thioredoxin-like"/>
    <property type="match status" value="1"/>
</dbReference>
<evidence type="ECO:0000259" key="2">
    <source>
        <dbReference type="Pfam" id="PF03190"/>
    </source>
</evidence>
<dbReference type="Pfam" id="PF03190">
    <property type="entry name" value="Thioredox_DsbH"/>
    <property type="match status" value="1"/>
</dbReference>
<dbReference type="CDD" id="cd02955">
    <property type="entry name" value="SSP411"/>
    <property type="match status" value="1"/>
</dbReference>
<dbReference type="PIRSF" id="PIRSF006402">
    <property type="entry name" value="UCP006402_thioredoxin"/>
    <property type="match status" value="1"/>
</dbReference>